<dbReference type="AlphaFoldDB" id="A0A1R1BMA7"/>
<dbReference type="InterPro" id="IPR039532">
    <property type="entry name" value="TetR_C_Firmicutes"/>
</dbReference>
<feature type="DNA-binding region" description="H-T-H motif" evidence="2">
    <location>
        <begin position="29"/>
        <end position="48"/>
    </location>
</feature>
<evidence type="ECO:0000313" key="5">
    <source>
        <dbReference type="Proteomes" id="UP000187134"/>
    </source>
</evidence>
<gene>
    <name evidence="4" type="ORF">BK131_23100</name>
</gene>
<dbReference type="PANTHER" id="PTHR43479">
    <property type="entry name" value="ACREF/ENVCD OPERON REPRESSOR-RELATED"/>
    <property type="match status" value="1"/>
</dbReference>
<dbReference type="Gene3D" id="1.10.357.10">
    <property type="entry name" value="Tetracycline Repressor, domain 2"/>
    <property type="match status" value="1"/>
</dbReference>
<comment type="caution">
    <text evidence="4">The sequence shown here is derived from an EMBL/GenBank/DDBJ whole genome shotgun (WGS) entry which is preliminary data.</text>
</comment>
<keyword evidence="1 2" id="KW-0238">DNA-binding</keyword>
<dbReference type="Proteomes" id="UP000187134">
    <property type="component" value="Unassembled WGS sequence"/>
</dbReference>
<accession>A0A1R1BMA7</accession>
<evidence type="ECO:0000259" key="3">
    <source>
        <dbReference type="PROSITE" id="PS50977"/>
    </source>
</evidence>
<evidence type="ECO:0000256" key="2">
    <source>
        <dbReference type="PROSITE-ProRule" id="PRU00335"/>
    </source>
</evidence>
<dbReference type="SUPFAM" id="SSF46689">
    <property type="entry name" value="Homeodomain-like"/>
    <property type="match status" value="1"/>
</dbReference>
<evidence type="ECO:0000256" key="1">
    <source>
        <dbReference type="ARBA" id="ARBA00023125"/>
    </source>
</evidence>
<reference evidence="4 5" key="1">
    <citation type="submission" date="2016-11" db="EMBL/GenBank/DDBJ databases">
        <title>Paenibacillus species isolates.</title>
        <authorList>
            <person name="Beno S.M."/>
        </authorList>
    </citation>
    <scope>NUCLEOTIDE SEQUENCE [LARGE SCALE GENOMIC DNA]</scope>
    <source>
        <strain evidence="4 5">FSL H8-0246</strain>
    </source>
</reference>
<feature type="domain" description="HTH tetR-type" evidence="3">
    <location>
        <begin position="6"/>
        <end position="66"/>
    </location>
</feature>
<dbReference type="RefSeq" id="WP_076333417.1">
    <property type="nucleotide sequence ID" value="NZ_MRTJ01000012.1"/>
</dbReference>
<dbReference type="Pfam" id="PF00440">
    <property type="entry name" value="TetR_N"/>
    <property type="match status" value="1"/>
</dbReference>
<dbReference type="GO" id="GO:0003677">
    <property type="term" value="F:DNA binding"/>
    <property type="evidence" value="ECO:0007669"/>
    <property type="project" value="UniProtKB-UniRule"/>
</dbReference>
<dbReference type="PRINTS" id="PR00455">
    <property type="entry name" value="HTHTETR"/>
</dbReference>
<name>A0A1R1BMA7_PAEAM</name>
<protein>
    <submittedName>
        <fullName evidence="4">TetR family transcriptional regulator</fullName>
    </submittedName>
</protein>
<dbReference type="Pfam" id="PF14278">
    <property type="entry name" value="TetR_C_8"/>
    <property type="match status" value="1"/>
</dbReference>
<sequence length="189" mass="21623">MDRRVLKTRNAIIEAFVELLTEEEFEQITINEIADRANVNRGTIYLHYADKFDLLDQCIETYLQQLLDACMIETSTTTPVTAKDALLRTFRYLEQHASTYTTLLTKKGIPAFRSKLMELLVQGVEEQMDACGIQEGMKKEITIQFLASAAVGLLEWWIMNSMPYPAEEIVDQLIDLLELHLQLHAPING</sequence>
<dbReference type="PROSITE" id="PS50977">
    <property type="entry name" value="HTH_TETR_2"/>
    <property type="match status" value="1"/>
</dbReference>
<dbReference type="PANTHER" id="PTHR43479:SF7">
    <property type="entry name" value="TETR-FAMILY TRANSCRIPTIONAL REGULATOR"/>
    <property type="match status" value="1"/>
</dbReference>
<dbReference type="EMBL" id="MRTJ01000012">
    <property type="protein sequence ID" value="OMF10891.1"/>
    <property type="molecule type" value="Genomic_DNA"/>
</dbReference>
<proteinExistence type="predicted"/>
<dbReference type="OrthoDB" id="9810250at2"/>
<dbReference type="InterPro" id="IPR001647">
    <property type="entry name" value="HTH_TetR"/>
</dbReference>
<evidence type="ECO:0000313" key="4">
    <source>
        <dbReference type="EMBL" id="OMF10891.1"/>
    </source>
</evidence>
<organism evidence="4 5">
    <name type="scientific">Paenibacillus amylolyticus</name>
    <dbReference type="NCBI Taxonomy" id="1451"/>
    <lineage>
        <taxon>Bacteria</taxon>
        <taxon>Bacillati</taxon>
        <taxon>Bacillota</taxon>
        <taxon>Bacilli</taxon>
        <taxon>Bacillales</taxon>
        <taxon>Paenibacillaceae</taxon>
        <taxon>Paenibacillus</taxon>
    </lineage>
</organism>
<dbReference type="InterPro" id="IPR009057">
    <property type="entry name" value="Homeodomain-like_sf"/>
</dbReference>
<dbReference type="InterPro" id="IPR050624">
    <property type="entry name" value="HTH-type_Tx_Regulator"/>
</dbReference>